<keyword evidence="3" id="KW-0472">Membrane</keyword>
<organism evidence="8 9">
    <name type="scientific">Alicyclobacillus fodiniaquatilis</name>
    <dbReference type="NCBI Taxonomy" id="1661150"/>
    <lineage>
        <taxon>Bacteria</taxon>
        <taxon>Bacillati</taxon>
        <taxon>Bacillota</taxon>
        <taxon>Bacilli</taxon>
        <taxon>Bacillales</taxon>
        <taxon>Alicyclobacillaceae</taxon>
        <taxon>Alicyclobacillus</taxon>
    </lineage>
</organism>
<feature type="region of interest" description="Disordered" evidence="6">
    <location>
        <begin position="30"/>
        <end position="53"/>
    </location>
</feature>
<keyword evidence="1" id="KW-1003">Cell membrane</keyword>
<dbReference type="EMBL" id="JBHUCX010000079">
    <property type="protein sequence ID" value="MFD1676843.1"/>
    <property type="molecule type" value="Genomic_DNA"/>
</dbReference>
<dbReference type="Proteomes" id="UP001597079">
    <property type="component" value="Unassembled WGS sequence"/>
</dbReference>
<evidence type="ECO:0000256" key="3">
    <source>
        <dbReference type="ARBA" id="ARBA00023136"/>
    </source>
</evidence>
<protein>
    <submittedName>
        <fullName evidence="8">ABC transporter substrate-binding protein</fullName>
    </submittedName>
</protein>
<keyword evidence="5" id="KW-0449">Lipoprotein</keyword>
<comment type="caution">
    <text evidence="8">The sequence shown here is derived from an EMBL/GenBank/DDBJ whole genome shotgun (WGS) entry which is preliminary data.</text>
</comment>
<evidence type="ECO:0000256" key="2">
    <source>
        <dbReference type="ARBA" id="ARBA00022729"/>
    </source>
</evidence>
<keyword evidence="4" id="KW-0564">Palmitate</keyword>
<evidence type="ECO:0000256" key="7">
    <source>
        <dbReference type="SAM" id="SignalP"/>
    </source>
</evidence>
<evidence type="ECO:0000313" key="8">
    <source>
        <dbReference type="EMBL" id="MFD1676843.1"/>
    </source>
</evidence>
<evidence type="ECO:0000256" key="6">
    <source>
        <dbReference type="SAM" id="MobiDB-lite"/>
    </source>
</evidence>
<evidence type="ECO:0000313" key="9">
    <source>
        <dbReference type="Proteomes" id="UP001597079"/>
    </source>
</evidence>
<evidence type="ECO:0000256" key="1">
    <source>
        <dbReference type="ARBA" id="ARBA00022475"/>
    </source>
</evidence>
<dbReference type="SUPFAM" id="SSF53850">
    <property type="entry name" value="Periplasmic binding protein-like II"/>
    <property type="match status" value="1"/>
</dbReference>
<dbReference type="PANTHER" id="PTHR43649:SF33">
    <property type="entry name" value="POLYGALACTURONAN_RHAMNOGALACTURONAN-BINDING PROTEIN YTCQ"/>
    <property type="match status" value="1"/>
</dbReference>
<feature type="signal peptide" evidence="7">
    <location>
        <begin position="1"/>
        <end position="25"/>
    </location>
</feature>
<dbReference type="Gene3D" id="3.40.190.10">
    <property type="entry name" value="Periplasmic binding protein-like II"/>
    <property type="match status" value="1"/>
</dbReference>
<dbReference type="Pfam" id="PF01547">
    <property type="entry name" value="SBP_bac_1"/>
    <property type="match status" value="1"/>
</dbReference>
<accession>A0ABW4JLK3</accession>
<dbReference type="InterPro" id="IPR006059">
    <property type="entry name" value="SBP"/>
</dbReference>
<gene>
    <name evidence="8" type="ORF">ACFSB2_19395</name>
</gene>
<dbReference type="InterPro" id="IPR050490">
    <property type="entry name" value="Bact_solute-bd_prot1"/>
</dbReference>
<dbReference type="RefSeq" id="WP_377944753.1">
    <property type="nucleotide sequence ID" value="NZ_JBHUCX010000079.1"/>
</dbReference>
<keyword evidence="9" id="KW-1185">Reference proteome</keyword>
<dbReference type="PANTHER" id="PTHR43649">
    <property type="entry name" value="ARABINOSE-BINDING PROTEIN-RELATED"/>
    <property type="match status" value="1"/>
</dbReference>
<evidence type="ECO:0000256" key="4">
    <source>
        <dbReference type="ARBA" id="ARBA00023139"/>
    </source>
</evidence>
<evidence type="ECO:0000256" key="5">
    <source>
        <dbReference type="ARBA" id="ARBA00023288"/>
    </source>
</evidence>
<proteinExistence type="predicted"/>
<sequence>MKQYLFKIGAITVAAASMLSVVGCSSGTNGSSANNSSGSSNSNSSTSLGPAGSTPTLSWKGTITMYAQAYTPDVPGVYLAPGSSKLTGFEQAAKAFEKLYPGIKIKFVNSNTYGSNQWYETEAAGGKLPDVTWVQSAIVGTALPNGIFTNLTPYYAQPNPFISGNKKWSDIMNPRILEMIKAPDGNQYVDDGDWVGTAFYYNKDLFKKAGINSAPTTWAQLIADSKQLKAHGIDPGAINSNTIYSWWGRIFNPNALGTKTLNSLLAMDHSVGVVGATDQVKGFENGTLDPSKNPALTAWWPSVKQLLSLWDQSVLEVPVNNTNSSAPSSDSYFDAQKVAIDYSGSWVPMGVQNLAKNKQFDVGAFNIDDLKGTSKYATNLVTSQDVGGPSAAWQFAVSTQKSDSTMTPDKLKAVMAWLEFFSTPKWNQTIVDELGEFVPTFKGAKATAANASLAADLNKPFYSLDYLSNLTAQAPTQINSLFQEYLTGHLSYNAAVQQYEQIATQAVQQYKVKNNVQ</sequence>
<name>A0ABW4JLK3_9BACL</name>
<reference evidence="9" key="1">
    <citation type="journal article" date="2019" name="Int. J. Syst. Evol. Microbiol.">
        <title>The Global Catalogue of Microorganisms (GCM) 10K type strain sequencing project: providing services to taxonomists for standard genome sequencing and annotation.</title>
        <authorList>
            <consortium name="The Broad Institute Genomics Platform"/>
            <consortium name="The Broad Institute Genome Sequencing Center for Infectious Disease"/>
            <person name="Wu L."/>
            <person name="Ma J."/>
        </authorList>
    </citation>
    <scope>NUCLEOTIDE SEQUENCE [LARGE SCALE GENOMIC DNA]</scope>
    <source>
        <strain evidence="9">CGMCC 1.12286</strain>
    </source>
</reference>
<feature type="chain" id="PRO_5047344500" evidence="7">
    <location>
        <begin position="26"/>
        <end position="517"/>
    </location>
</feature>
<feature type="compositionally biased region" description="Low complexity" evidence="6">
    <location>
        <begin position="30"/>
        <end position="47"/>
    </location>
</feature>
<keyword evidence="2 7" id="KW-0732">Signal</keyword>
<dbReference type="PROSITE" id="PS51257">
    <property type="entry name" value="PROKAR_LIPOPROTEIN"/>
    <property type="match status" value="1"/>
</dbReference>